<dbReference type="GO" id="GO:1903471">
    <property type="term" value="P:regulation of mitotic actomyosin contractile ring contraction"/>
    <property type="evidence" value="ECO:0007669"/>
    <property type="project" value="EnsemblFungi"/>
</dbReference>
<dbReference type="PANTHER" id="PTHR14149:SF14">
    <property type="entry name" value="CALPONIN-HOMOLOGY (CH) DOMAIN-CONTAINING PROTEIN"/>
    <property type="match status" value="1"/>
</dbReference>
<evidence type="ECO:0000313" key="4">
    <source>
        <dbReference type="Proteomes" id="UP000054886"/>
    </source>
</evidence>
<dbReference type="GO" id="GO:0005516">
    <property type="term" value="F:calmodulin binding"/>
    <property type="evidence" value="ECO:0007669"/>
    <property type="project" value="EnsemblFungi"/>
</dbReference>
<dbReference type="GO" id="GO:0120155">
    <property type="term" value="C:MIH complex"/>
    <property type="evidence" value="ECO:0007669"/>
    <property type="project" value="EnsemblFungi"/>
</dbReference>
<dbReference type="CDD" id="cd12206">
    <property type="entry name" value="RasGAP_IQGAP_related"/>
    <property type="match status" value="1"/>
</dbReference>
<dbReference type="GO" id="GO:0032033">
    <property type="term" value="F:myosin II light chain binding"/>
    <property type="evidence" value="ECO:0007669"/>
    <property type="project" value="EnsemblFungi"/>
</dbReference>
<evidence type="ECO:0000259" key="2">
    <source>
        <dbReference type="PROSITE" id="PS50021"/>
    </source>
</evidence>
<proteinExistence type="predicted"/>
<dbReference type="GO" id="GO:0005096">
    <property type="term" value="F:GTPase activator activity"/>
    <property type="evidence" value="ECO:0007669"/>
    <property type="project" value="TreeGrafter"/>
</dbReference>
<evidence type="ECO:0000313" key="3">
    <source>
        <dbReference type="EMBL" id="KTA99113.1"/>
    </source>
</evidence>
<dbReference type="PANTHER" id="PTHR14149">
    <property type="entry name" value="RAS GTPASE-ACTIVATING PROTEIN WITH IQ MOTIF"/>
    <property type="match status" value="1"/>
</dbReference>
<dbReference type="SUPFAM" id="SSF48350">
    <property type="entry name" value="GTPase activation domain, GAP"/>
    <property type="match status" value="1"/>
</dbReference>
<dbReference type="GO" id="GO:0000142">
    <property type="term" value="C:cellular bud neck contractile ring"/>
    <property type="evidence" value="ECO:0007669"/>
    <property type="project" value="EnsemblFungi"/>
</dbReference>
<feature type="compositionally biased region" description="Low complexity" evidence="1">
    <location>
        <begin position="35"/>
        <end position="49"/>
    </location>
</feature>
<accession>A0A0W0C820</accession>
<dbReference type="VEuPathDB" id="FungiDB:GVI51_H00693"/>
<feature type="domain" description="Calponin-homology (CH)" evidence="2">
    <location>
        <begin position="92"/>
        <end position="205"/>
    </location>
</feature>
<feature type="region of interest" description="Disordered" evidence="1">
    <location>
        <begin position="18"/>
        <end position="49"/>
    </location>
</feature>
<dbReference type="InterPro" id="IPR001936">
    <property type="entry name" value="RasGAP_dom"/>
</dbReference>
<dbReference type="Proteomes" id="UP000054886">
    <property type="component" value="Unassembled WGS sequence"/>
</dbReference>
<dbReference type="SMART" id="SM00033">
    <property type="entry name" value="CH"/>
    <property type="match status" value="1"/>
</dbReference>
<sequence length="1475" mass="169658">MTDSNSFLQRYVDLVNTNESPVSPLGLKSSSKTNLLSPSPVKSKLSSPVSLSMADKENQGYKKSFDLPQTPTKSQSVSKAFTADESRYYEFLCRVHEVKVWIESVISEELPSVTELATGDVMRDGVFLAKVTNKINPALAPSVFPAGDKLQFKHTQNINAFFSLVEHVGVPDSFRFELQDLYNKKDLPHVFETLHIMISIINKKWPGTTPDIKNVSGTMVCTKEDIQVCRRAWPRIKDFGSLANTSAVPSPKKVDIPKSEGLIQDFSSSITKDKKVNTMEQQPKTPIKPKAEGRPTYISSFKTPVSKVLDTSKTDEYMSLKDGPSAANIFAKTPSLSYSPSKMTSFSYYSPSISKYLTFDTDFYMRRSQYRDSELSHYSTYKYSPSRYSPTRKTRMNEEEFLDCVMKIQAMTKGVNIRYQIYLQNQLLSLFKEDVVGLQSLIRANSLRKMKGTKSHKWRSIEKSVDFVSLTSLIRGNRIRDKLDKKRIAVNRKESSIILFQSICHGILARRNATVLSSYVKNNTTIVTIMQGLLRGKLARNVVSHTSKDLHANIPCLTDIQATVRSILVRQCIDNRRKAFFAPSISSSLEAFQTVGRSLLQRREIQRINIELSESHKLIALLKGHSVRRRIGQCQTDLSSELEPAIGFQALVRGILVRYTLDLVDDIVEYHQIEVLQSLIRGALQRGAIKENTHHYRRNISHIIQIQSHIRMFQMKTAYQELMTYPNPSLWSVKKFVHLLNNRKSIESIQDEVETYQASLDSENMKKTKVLREIKHQLDLLDVLERQNLAKGINHGTFSKIKSKVPNSNYPGFEGLFYLLQVDPSYWKLMAAKEKEFSMRNIYSTFTTTNKKMEERERRLFMKLVSELLQQDIQECTSVGEFMAFSSPSWKLLLDEFIEKEYSEAFELFVPVLSFLGNRETDFTSDPYVLYEKFYSEAPSSQPIENQRVKNEFIKNLRNIWHAIEMIAEIFSRKTNEIPVELRYICTKTLCYFADKNICEEEALKAISMVLIESFIEHFMVNFQKFGFDQYNDENINDKIKVVIESLRIVFLQTSFDGYHKPLNQYSGEIRPHIKNLLYNLLVDLEYEQVGYAEIYNDMVSTSPVLELLSSKVIEVAQMFSDYSEDFTDLDPIQDVLKTMDFKLMSNNSGRVTLELDSSSYRFLTGDDGIRKVYDQVKRAFVIMIQVEDVETNLYDLSVSSVLPQDEPVFQELLRNNIGLEKDSFVSKLTPRTYFTLKNETLRNIQELTTAKVICMKDNKLQNFLNDIANTIKNPDYALHFVEKEVEMTNRTLVEIQNVNHKLESELRNMRSFVSSTISDIQKTSDFTPHHKGALGNLKSAYKKVQNKDSKLDGLKYKWNARQLYEKGILKRIQGENLGKHSVKVFGSSGPKFPDINFRISTTNGSRFGIQMTDKRKGPEHKHMDITDFFEFRDLLEKQAKNPKGTITLLNRKVDLNVAELLKLVTTAFYYRQSI</sequence>
<evidence type="ECO:0000256" key="1">
    <source>
        <dbReference type="SAM" id="MobiDB-lite"/>
    </source>
</evidence>
<dbReference type="InterPro" id="IPR036872">
    <property type="entry name" value="CH_dom_sf"/>
</dbReference>
<dbReference type="InterPro" id="IPR000593">
    <property type="entry name" value="RasGAP_C"/>
</dbReference>
<dbReference type="VEuPathDB" id="FungiDB:B1J91_H00891g"/>
<protein>
    <submittedName>
        <fullName evidence="3">Ras GTPase-activating-like protein IQG1</fullName>
    </submittedName>
</protein>
<comment type="caution">
    <text evidence="3">The sequence shown here is derived from an EMBL/GenBank/DDBJ whole genome shotgun (WGS) entry which is preliminary data.</text>
</comment>
<dbReference type="Pfam" id="PF00307">
    <property type="entry name" value="CH"/>
    <property type="match status" value="1"/>
</dbReference>
<organism evidence="3 4">
    <name type="scientific">Candida glabrata</name>
    <name type="common">Yeast</name>
    <name type="synonym">Torulopsis glabrata</name>
    <dbReference type="NCBI Taxonomy" id="5478"/>
    <lineage>
        <taxon>Eukaryota</taxon>
        <taxon>Fungi</taxon>
        <taxon>Dikarya</taxon>
        <taxon>Ascomycota</taxon>
        <taxon>Saccharomycotina</taxon>
        <taxon>Saccharomycetes</taxon>
        <taxon>Saccharomycetales</taxon>
        <taxon>Saccharomycetaceae</taxon>
        <taxon>Nakaseomyces</taxon>
    </lineage>
</organism>
<dbReference type="InterPro" id="IPR008936">
    <property type="entry name" value="Rho_GTPase_activation_prot"/>
</dbReference>
<dbReference type="VEuPathDB" id="FungiDB:GWK60_H00693"/>
<dbReference type="Pfam" id="PF03836">
    <property type="entry name" value="RasGAP_C"/>
    <property type="match status" value="1"/>
</dbReference>
<dbReference type="InterPro" id="IPR001715">
    <property type="entry name" value="CH_dom"/>
</dbReference>
<dbReference type="EMBL" id="LLZZ01000148">
    <property type="protein sequence ID" value="KTA99113.1"/>
    <property type="molecule type" value="Genomic_DNA"/>
</dbReference>
<dbReference type="GO" id="GO:1903479">
    <property type="term" value="P:mitotic actomyosin contractile ring assembly actin filament organization"/>
    <property type="evidence" value="ECO:0007669"/>
    <property type="project" value="EnsemblFungi"/>
</dbReference>
<dbReference type="GO" id="GO:0032038">
    <property type="term" value="F:myosin II heavy chain binding"/>
    <property type="evidence" value="ECO:0007669"/>
    <property type="project" value="EnsemblFungi"/>
</dbReference>
<dbReference type="GO" id="GO:0051015">
    <property type="term" value="F:actin filament binding"/>
    <property type="evidence" value="ECO:0007669"/>
    <property type="project" value="EnsemblFungi"/>
</dbReference>
<dbReference type="GO" id="GO:0072741">
    <property type="term" value="P:protein localization to cell division site"/>
    <property type="evidence" value="ECO:0007669"/>
    <property type="project" value="EnsemblFungi"/>
</dbReference>
<dbReference type="Gene3D" id="1.10.418.10">
    <property type="entry name" value="Calponin-like domain"/>
    <property type="match status" value="1"/>
</dbReference>
<dbReference type="VEuPathDB" id="FungiDB:CAGL0H00891g"/>
<reference evidence="3 4" key="1">
    <citation type="submission" date="2015-10" db="EMBL/GenBank/DDBJ databases">
        <title>Draft genomes sequences of Candida glabrata isolates 1A, 1B, 2A, 2B, 3A and 3B.</title>
        <authorList>
            <person name="Haavelsrud O.E."/>
            <person name="Gaustad P."/>
        </authorList>
    </citation>
    <scope>NUCLEOTIDE SEQUENCE [LARGE SCALE GENOMIC DNA]</scope>
    <source>
        <strain evidence="3">910700640</strain>
    </source>
</reference>
<name>A0A0W0C820_CANGB</name>
<dbReference type="CDD" id="cd21206">
    <property type="entry name" value="CH_IQGAP"/>
    <property type="match status" value="1"/>
</dbReference>
<gene>
    <name evidence="3" type="ORF">AO440_001937</name>
</gene>
<dbReference type="PROSITE" id="PS50021">
    <property type="entry name" value="CH"/>
    <property type="match status" value="1"/>
</dbReference>
<dbReference type="Gene3D" id="1.10.506.10">
    <property type="entry name" value="GTPase Activation - p120gap, domain 1"/>
    <property type="match status" value="1"/>
</dbReference>
<dbReference type="Pfam" id="PF00616">
    <property type="entry name" value="RasGAP"/>
    <property type="match status" value="1"/>
</dbReference>
<dbReference type="SUPFAM" id="SSF47576">
    <property type="entry name" value="Calponin-homology domain, CH-domain"/>
    <property type="match status" value="1"/>
</dbReference>